<accession>A0A4R0P4L2</accession>
<dbReference type="AlphaFoldDB" id="A0A4R0P4L2"/>
<sequence length="144" mass="16597">MDVTNQQLYSKVIQLLNEARQNVAQTINNTMAMAYFEVGKMIVEEEQKGEEKAEYGKRVLKELSEKLISEFGKGFSFRNLEQIRQFYLTYSITQTVSAQLEKSQTVADEFKNDEIPKTISRKSTNPIQQTLSAQFKLTRSQSLI</sequence>
<gene>
    <name evidence="2" type="ORF">EZ449_10555</name>
</gene>
<name>A0A4R0P4L2_9SPHI</name>
<evidence type="ECO:0000259" key="1">
    <source>
        <dbReference type="Pfam" id="PF17761"/>
    </source>
</evidence>
<dbReference type="InterPro" id="IPR041527">
    <property type="entry name" value="YhcG_N"/>
</dbReference>
<dbReference type="InterPro" id="IPR053148">
    <property type="entry name" value="PD-DEXK-like_domain"/>
</dbReference>
<dbReference type="PANTHER" id="PTHR30547:SF5">
    <property type="entry name" value="NUCLEASE YHCG-RELATED"/>
    <property type="match status" value="1"/>
</dbReference>
<dbReference type="OrthoDB" id="9801263at2"/>
<evidence type="ECO:0000313" key="2">
    <source>
        <dbReference type="EMBL" id="TCD10254.1"/>
    </source>
</evidence>
<evidence type="ECO:0000313" key="3">
    <source>
        <dbReference type="Proteomes" id="UP000291485"/>
    </source>
</evidence>
<comment type="caution">
    <text evidence="2">The sequence shown here is derived from an EMBL/GenBank/DDBJ whole genome shotgun (WGS) entry which is preliminary data.</text>
</comment>
<organism evidence="2 3">
    <name type="scientific">Pedobacter frigidisoli</name>
    <dbReference type="NCBI Taxonomy" id="2530455"/>
    <lineage>
        <taxon>Bacteria</taxon>
        <taxon>Pseudomonadati</taxon>
        <taxon>Bacteroidota</taxon>
        <taxon>Sphingobacteriia</taxon>
        <taxon>Sphingobacteriales</taxon>
        <taxon>Sphingobacteriaceae</taxon>
        <taxon>Pedobacter</taxon>
    </lineage>
</organism>
<dbReference type="Pfam" id="PF17761">
    <property type="entry name" value="DUF1016_N"/>
    <property type="match status" value="1"/>
</dbReference>
<proteinExistence type="predicted"/>
<dbReference type="PANTHER" id="PTHR30547">
    <property type="entry name" value="UNCHARACTERIZED PROTEIN YHCG-RELATED"/>
    <property type="match status" value="1"/>
</dbReference>
<protein>
    <submittedName>
        <fullName evidence="2">DUF1016 family protein</fullName>
    </submittedName>
</protein>
<feature type="domain" description="YhcG N-terminal" evidence="1">
    <location>
        <begin position="12"/>
        <end position="104"/>
    </location>
</feature>
<keyword evidence="3" id="KW-1185">Reference proteome</keyword>
<reference evidence="2 3" key="1">
    <citation type="submission" date="2019-02" db="EMBL/GenBank/DDBJ databases">
        <title>Pedobacter sp. RP-3-11 sp. nov., isolated from Arctic soil.</title>
        <authorList>
            <person name="Dahal R.H."/>
        </authorList>
    </citation>
    <scope>NUCLEOTIDE SEQUENCE [LARGE SCALE GENOMIC DNA]</scope>
    <source>
        <strain evidence="2 3">RP-3-11</strain>
    </source>
</reference>
<dbReference type="RefSeq" id="WP_131558454.1">
    <property type="nucleotide sequence ID" value="NZ_SJSN01000007.1"/>
</dbReference>
<dbReference type="EMBL" id="SJSN01000007">
    <property type="protein sequence ID" value="TCD10254.1"/>
    <property type="molecule type" value="Genomic_DNA"/>
</dbReference>
<dbReference type="Proteomes" id="UP000291485">
    <property type="component" value="Unassembled WGS sequence"/>
</dbReference>